<dbReference type="GO" id="GO:0016620">
    <property type="term" value="F:oxidoreductase activity, acting on the aldehyde or oxo group of donors, NAD or NADP as acceptor"/>
    <property type="evidence" value="ECO:0007669"/>
    <property type="project" value="InterPro"/>
</dbReference>
<dbReference type="SUPFAM" id="SSF53720">
    <property type="entry name" value="ALDH-like"/>
    <property type="match status" value="1"/>
</dbReference>
<evidence type="ECO:0000259" key="2">
    <source>
        <dbReference type="Pfam" id="PF00171"/>
    </source>
</evidence>
<dbReference type="InterPro" id="IPR016161">
    <property type="entry name" value="Ald_DH/histidinol_DH"/>
</dbReference>
<proteinExistence type="predicted"/>
<sequence>MIETITLAHHIAGNRREGAAAFAQDNPARADDLHVEGPEADAALVAEVVDAARQAVEALAAAGIEARADALARIGRTLGAEADRIALLIARETGKTLGDSKGEVMRAARLFDFFAGETLRNAGERFASTRPGAIVEVDHVPVGVVAAITPWNFPIAIPAWKIAPALAYGNAVLWKPSEIASATADALMAVIAGAGLPDGSVNMLLGMGDAGRAIVEADGVDAVSFTGSVATGARVRAAAAERGARVQLEMGGVNGLIVMADADLDNAVDCAVNGAFFAAGQRCTATSRMIVGDAIADRFIDAVRERVAALKIGDPTDAATQVGPLAAPHQKETIARQVAAVEASGAKPVFGGSGAAMEQCFYAPTLFDCAAPEGTLGQEEIFGPVAGVFRVSGFDEAMTVLNGNRFGLSAGICTRSLLHAEEFKRRARAGMKMVNLPTAGVDYHAPFGGVADSSYGPREQGRAARAFYTNMTTSYVKAL</sequence>
<reference evidence="4" key="1">
    <citation type="submission" date="2017-04" db="EMBL/GenBank/DDBJ databases">
        <authorList>
            <person name="Varghese N."/>
            <person name="Submissions S."/>
        </authorList>
    </citation>
    <scope>NUCLEOTIDE SEQUENCE [LARGE SCALE GENOMIC DNA]</scope>
    <source>
        <strain evidence="4">Dd16</strain>
    </source>
</reference>
<dbReference type="EMBL" id="LT840185">
    <property type="protein sequence ID" value="SMF60825.1"/>
    <property type="molecule type" value="Genomic_DNA"/>
</dbReference>
<dbReference type="Gene3D" id="3.40.309.10">
    <property type="entry name" value="Aldehyde Dehydrogenase, Chain A, domain 2"/>
    <property type="match status" value="1"/>
</dbReference>
<dbReference type="RefSeq" id="WP_085216991.1">
    <property type="nucleotide sequence ID" value="NZ_LT840185.1"/>
</dbReference>
<dbReference type="Gene3D" id="3.40.605.10">
    <property type="entry name" value="Aldehyde Dehydrogenase, Chain A, domain 1"/>
    <property type="match status" value="1"/>
</dbReference>
<feature type="domain" description="Aldehyde dehydrogenase" evidence="2">
    <location>
        <begin position="22"/>
        <end position="473"/>
    </location>
</feature>
<gene>
    <name evidence="3" type="ORF">SAMN06295910_0066</name>
</gene>
<dbReference type="AlphaFoldDB" id="A0A1X7FY78"/>
<protein>
    <submittedName>
        <fullName evidence="3">2,5-dioxopentanoate dehydrogenase (NAD+)</fullName>
    </submittedName>
</protein>
<dbReference type="InterPro" id="IPR016162">
    <property type="entry name" value="Ald_DH_N"/>
</dbReference>
<dbReference type="InterPro" id="IPR016163">
    <property type="entry name" value="Ald_DH_C"/>
</dbReference>
<keyword evidence="4" id="KW-1185">Reference proteome</keyword>
<dbReference type="InterPro" id="IPR015590">
    <property type="entry name" value="Aldehyde_DH_dom"/>
</dbReference>
<organism evidence="3 4">
    <name type="scientific">Allosphingosinicella indica</name>
    <dbReference type="NCBI Taxonomy" id="941907"/>
    <lineage>
        <taxon>Bacteria</taxon>
        <taxon>Pseudomonadati</taxon>
        <taxon>Pseudomonadota</taxon>
        <taxon>Alphaproteobacteria</taxon>
        <taxon>Sphingomonadales</taxon>
        <taxon>Sphingomonadaceae</taxon>
        <taxon>Allosphingosinicella</taxon>
    </lineage>
</organism>
<accession>A0A1X7FY78</accession>
<dbReference type="InterPro" id="IPR016160">
    <property type="entry name" value="Ald_DH_CS_CYS"/>
</dbReference>
<evidence type="ECO:0000313" key="4">
    <source>
        <dbReference type="Proteomes" id="UP000192934"/>
    </source>
</evidence>
<name>A0A1X7FY78_9SPHN</name>
<evidence type="ECO:0000313" key="3">
    <source>
        <dbReference type="EMBL" id="SMF60825.1"/>
    </source>
</evidence>
<keyword evidence="1" id="KW-0560">Oxidoreductase</keyword>
<dbReference type="STRING" id="941907.SAMN06295910_0066"/>
<dbReference type="PROSITE" id="PS00070">
    <property type="entry name" value="ALDEHYDE_DEHYDR_CYS"/>
    <property type="match status" value="1"/>
</dbReference>
<evidence type="ECO:0000256" key="1">
    <source>
        <dbReference type="ARBA" id="ARBA00023002"/>
    </source>
</evidence>
<dbReference type="PANTHER" id="PTHR11699">
    <property type="entry name" value="ALDEHYDE DEHYDROGENASE-RELATED"/>
    <property type="match status" value="1"/>
</dbReference>
<dbReference type="OrthoDB" id="9761688at2"/>
<dbReference type="Proteomes" id="UP000192934">
    <property type="component" value="Chromosome I"/>
</dbReference>
<dbReference type="Pfam" id="PF00171">
    <property type="entry name" value="Aldedh"/>
    <property type="match status" value="1"/>
</dbReference>